<name>A0AAN7LUL9_TRANT</name>
<sequence>MFEQQNAVELQENPGFGNPMPCLFDEINSGTGRNLDRDWKARRGTYTKTPSREVLSRKGRNAVQSPNKKKRNRGDKEDNKDRYMIGSFPLRGMVSGKEDELLHLRGQLDEL</sequence>
<gene>
    <name evidence="2" type="ORF">SAY86_002875</name>
</gene>
<dbReference type="AlphaFoldDB" id="A0AAN7LUL9"/>
<evidence type="ECO:0000256" key="1">
    <source>
        <dbReference type="SAM" id="MobiDB-lite"/>
    </source>
</evidence>
<dbReference type="EMBL" id="JAXQNO010000013">
    <property type="protein sequence ID" value="KAK4786186.1"/>
    <property type="molecule type" value="Genomic_DNA"/>
</dbReference>
<protein>
    <submittedName>
        <fullName evidence="2">Uncharacterized protein</fullName>
    </submittedName>
</protein>
<reference evidence="2 3" key="1">
    <citation type="journal article" date="2023" name="Hortic Res">
        <title>Pangenome of water caltrop reveals structural variations and asymmetric subgenome divergence after allopolyploidization.</title>
        <authorList>
            <person name="Zhang X."/>
            <person name="Chen Y."/>
            <person name="Wang L."/>
            <person name="Yuan Y."/>
            <person name="Fang M."/>
            <person name="Shi L."/>
            <person name="Lu R."/>
            <person name="Comes H.P."/>
            <person name="Ma Y."/>
            <person name="Chen Y."/>
            <person name="Huang G."/>
            <person name="Zhou Y."/>
            <person name="Zheng Z."/>
            <person name="Qiu Y."/>
        </authorList>
    </citation>
    <scope>NUCLEOTIDE SEQUENCE [LARGE SCALE GENOMIC DNA]</scope>
    <source>
        <strain evidence="2">F231</strain>
    </source>
</reference>
<feature type="region of interest" description="Disordered" evidence="1">
    <location>
        <begin position="1"/>
        <end position="84"/>
    </location>
</feature>
<evidence type="ECO:0000313" key="2">
    <source>
        <dbReference type="EMBL" id="KAK4786186.1"/>
    </source>
</evidence>
<evidence type="ECO:0000313" key="3">
    <source>
        <dbReference type="Proteomes" id="UP001346149"/>
    </source>
</evidence>
<keyword evidence="3" id="KW-1185">Reference proteome</keyword>
<organism evidence="2 3">
    <name type="scientific">Trapa natans</name>
    <name type="common">Water chestnut</name>
    <dbReference type="NCBI Taxonomy" id="22666"/>
    <lineage>
        <taxon>Eukaryota</taxon>
        <taxon>Viridiplantae</taxon>
        <taxon>Streptophyta</taxon>
        <taxon>Embryophyta</taxon>
        <taxon>Tracheophyta</taxon>
        <taxon>Spermatophyta</taxon>
        <taxon>Magnoliopsida</taxon>
        <taxon>eudicotyledons</taxon>
        <taxon>Gunneridae</taxon>
        <taxon>Pentapetalae</taxon>
        <taxon>rosids</taxon>
        <taxon>malvids</taxon>
        <taxon>Myrtales</taxon>
        <taxon>Lythraceae</taxon>
        <taxon>Trapa</taxon>
    </lineage>
</organism>
<proteinExistence type="predicted"/>
<accession>A0AAN7LUL9</accession>
<feature type="compositionally biased region" description="Basic and acidic residues" evidence="1">
    <location>
        <begin position="74"/>
        <end position="83"/>
    </location>
</feature>
<comment type="caution">
    <text evidence="2">The sequence shown here is derived from an EMBL/GenBank/DDBJ whole genome shotgun (WGS) entry which is preliminary data.</text>
</comment>
<dbReference type="Proteomes" id="UP001346149">
    <property type="component" value="Unassembled WGS sequence"/>
</dbReference>